<evidence type="ECO:0008006" key="4">
    <source>
        <dbReference type="Google" id="ProtNLM"/>
    </source>
</evidence>
<dbReference type="Proteomes" id="UP000185999">
    <property type="component" value="Unassembled WGS sequence"/>
</dbReference>
<dbReference type="EMBL" id="FTOE01000010">
    <property type="protein sequence ID" value="SIT00606.1"/>
    <property type="molecule type" value="Genomic_DNA"/>
</dbReference>
<feature type="chain" id="PRO_5009943681" description="SH3 domain-containing protein" evidence="1">
    <location>
        <begin position="27"/>
        <end position="113"/>
    </location>
</feature>
<feature type="signal peptide" evidence="1">
    <location>
        <begin position="1"/>
        <end position="26"/>
    </location>
</feature>
<evidence type="ECO:0000313" key="2">
    <source>
        <dbReference type="EMBL" id="SIT00606.1"/>
    </source>
</evidence>
<gene>
    <name evidence="2" type="ORF">SAMN05421760_110147</name>
</gene>
<organism evidence="2 3">
    <name type="scientific">Neptunomonas antarctica</name>
    <dbReference type="NCBI Taxonomy" id="619304"/>
    <lineage>
        <taxon>Bacteria</taxon>
        <taxon>Pseudomonadati</taxon>
        <taxon>Pseudomonadota</taxon>
        <taxon>Gammaproteobacteria</taxon>
        <taxon>Oceanospirillales</taxon>
        <taxon>Oceanospirillaceae</taxon>
        <taxon>Neptunomonas</taxon>
    </lineage>
</organism>
<proteinExistence type="predicted"/>
<dbReference type="STRING" id="619304.SAMN05421760_110147"/>
<protein>
    <recommendedName>
        <fullName evidence="4">SH3 domain-containing protein</fullName>
    </recommendedName>
</protein>
<reference evidence="3" key="1">
    <citation type="submission" date="2017-01" db="EMBL/GenBank/DDBJ databases">
        <authorList>
            <person name="Varghese N."/>
            <person name="Submissions S."/>
        </authorList>
    </citation>
    <scope>NUCLEOTIDE SEQUENCE [LARGE SCALE GENOMIC DNA]</scope>
    <source>
        <strain evidence="3">DSM 22306</strain>
    </source>
</reference>
<evidence type="ECO:0000313" key="3">
    <source>
        <dbReference type="Proteomes" id="UP000185999"/>
    </source>
</evidence>
<sequence length="113" mass="12272">MLALKFHIIKAVIVLFGLLSLTSTVAAHEWEVADGGYQICDSEKQYRQLLSYSLYGVGNKPASGCNNAPTGARVTIIDCVESDIILCQFTFHTISGTSISGWASKALLREIPH</sequence>
<name>A0A1N7NQI7_9GAMM</name>
<keyword evidence="3" id="KW-1185">Reference proteome</keyword>
<evidence type="ECO:0000256" key="1">
    <source>
        <dbReference type="SAM" id="SignalP"/>
    </source>
</evidence>
<dbReference type="AlphaFoldDB" id="A0A1N7NQI7"/>
<accession>A0A1N7NQI7</accession>
<keyword evidence="1" id="KW-0732">Signal</keyword>